<evidence type="ECO:0000256" key="7">
    <source>
        <dbReference type="SAM" id="Phobius"/>
    </source>
</evidence>
<feature type="transmembrane region" description="Helical" evidence="7">
    <location>
        <begin position="178"/>
        <end position="203"/>
    </location>
</feature>
<dbReference type="PANTHER" id="PTHR30012">
    <property type="entry name" value="GENERAL SECRETION PATHWAY PROTEIN"/>
    <property type="match status" value="1"/>
</dbReference>
<gene>
    <name evidence="9" type="ORF">CBW65_21475</name>
</gene>
<evidence type="ECO:0000256" key="5">
    <source>
        <dbReference type="ARBA" id="ARBA00022989"/>
    </source>
</evidence>
<name>A0A1Y0IRX0_9BACL</name>
<feature type="transmembrane region" description="Helical" evidence="7">
    <location>
        <begin position="336"/>
        <end position="358"/>
    </location>
</feature>
<organism evidence="9 10">
    <name type="scientific">Tumebacillus avium</name>
    <dbReference type="NCBI Taxonomy" id="1903704"/>
    <lineage>
        <taxon>Bacteria</taxon>
        <taxon>Bacillati</taxon>
        <taxon>Bacillota</taxon>
        <taxon>Bacilli</taxon>
        <taxon>Bacillales</taxon>
        <taxon>Alicyclobacillaceae</taxon>
        <taxon>Tumebacillus</taxon>
    </lineage>
</organism>
<feature type="domain" description="Type II secretion system protein GspF" evidence="8">
    <location>
        <begin position="39"/>
        <end position="159"/>
    </location>
</feature>
<evidence type="ECO:0000313" key="10">
    <source>
        <dbReference type="Proteomes" id="UP000195437"/>
    </source>
</evidence>
<dbReference type="Pfam" id="PF00482">
    <property type="entry name" value="T2SSF"/>
    <property type="match status" value="2"/>
</dbReference>
<sequence>MTKRLDAAWNALASRLRAGDRRTGAVMRKRLDVAAWGAFAGRLARLLDGGVPLLEALAFLAVRSSAKERTWLQELQVRLQEGHPLSDSLKRGDAPLMMQALVEVGEHGGDLAGSLFRSADYCTEQVKWRRERRQAMLYPLLVGAVLLLLSLFLFSVVVPRFAALYAGMGLEVRGATRVLFGMIDLFPTLLGAALASGGAGMVWKRSRKRGKGTYSVLNRLRKVPFLRRLLLVERTHEWVATLGLLLDGGVPLLQALQVQERLPLREENRTACVRIREKVLLGSPLGEAIAGEQLDAALPLAIGVAEVTGDLSRALLAVERELAEQRKQMMSLLIKGLEPILILIAGLFVGLVALLMMWPMLDLIQTI</sequence>
<feature type="transmembrane region" description="Helical" evidence="7">
    <location>
        <begin position="137"/>
        <end position="158"/>
    </location>
</feature>
<proteinExistence type="inferred from homology"/>
<feature type="domain" description="Type II secretion system protein GspF" evidence="8">
    <location>
        <begin position="239"/>
        <end position="359"/>
    </location>
</feature>
<keyword evidence="5 7" id="KW-1133">Transmembrane helix</keyword>
<keyword evidence="10" id="KW-1185">Reference proteome</keyword>
<keyword evidence="6 7" id="KW-0472">Membrane</keyword>
<evidence type="ECO:0000256" key="3">
    <source>
        <dbReference type="ARBA" id="ARBA00022475"/>
    </source>
</evidence>
<evidence type="ECO:0000259" key="8">
    <source>
        <dbReference type="Pfam" id="PF00482"/>
    </source>
</evidence>
<dbReference type="EMBL" id="CP021434">
    <property type="protein sequence ID" value="ARU63261.1"/>
    <property type="molecule type" value="Genomic_DNA"/>
</dbReference>
<dbReference type="InterPro" id="IPR042094">
    <property type="entry name" value="T2SS_GspF_sf"/>
</dbReference>
<keyword evidence="3" id="KW-1003">Cell membrane</keyword>
<comment type="subcellular location">
    <subcellularLocation>
        <location evidence="1">Cell membrane</location>
        <topology evidence="1">Multi-pass membrane protein</topology>
    </subcellularLocation>
</comment>
<dbReference type="GO" id="GO:0005886">
    <property type="term" value="C:plasma membrane"/>
    <property type="evidence" value="ECO:0007669"/>
    <property type="project" value="UniProtKB-SubCell"/>
</dbReference>
<dbReference type="PANTHER" id="PTHR30012:SF0">
    <property type="entry name" value="TYPE II SECRETION SYSTEM PROTEIN F-RELATED"/>
    <property type="match status" value="1"/>
</dbReference>
<evidence type="ECO:0000256" key="6">
    <source>
        <dbReference type="ARBA" id="ARBA00023136"/>
    </source>
</evidence>
<reference evidence="10" key="1">
    <citation type="submission" date="2017-05" db="EMBL/GenBank/DDBJ databases">
        <authorList>
            <person name="Sung H."/>
        </authorList>
    </citation>
    <scope>NUCLEOTIDE SEQUENCE [LARGE SCALE GENOMIC DNA]</scope>
    <source>
        <strain evidence="10">AR23208</strain>
    </source>
</reference>
<accession>A0A1Y0IRX0</accession>
<protein>
    <recommendedName>
        <fullName evidence="8">Type II secretion system protein GspF domain-containing protein</fullName>
    </recommendedName>
</protein>
<dbReference type="OrthoDB" id="9805682at2"/>
<dbReference type="PRINTS" id="PR00812">
    <property type="entry name" value="BCTERIALGSPF"/>
</dbReference>
<dbReference type="Proteomes" id="UP000195437">
    <property type="component" value="Chromosome"/>
</dbReference>
<comment type="similarity">
    <text evidence="2">Belongs to the GSP F family.</text>
</comment>
<evidence type="ECO:0000313" key="9">
    <source>
        <dbReference type="EMBL" id="ARU63261.1"/>
    </source>
</evidence>
<dbReference type="InterPro" id="IPR003004">
    <property type="entry name" value="GspF/PilC"/>
</dbReference>
<evidence type="ECO:0000256" key="4">
    <source>
        <dbReference type="ARBA" id="ARBA00022692"/>
    </source>
</evidence>
<dbReference type="Gene3D" id="1.20.81.30">
    <property type="entry name" value="Type II secretion system (T2SS), domain F"/>
    <property type="match status" value="2"/>
</dbReference>
<dbReference type="InterPro" id="IPR018076">
    <property type="entry name" value="T2SS_GspF_dom"/>
</dbReference>
<dbReference type="AlphaFoldDB" id="A0A1Y0IRX0"/>
<evidence type="ECO:0000256" key="2">
    <source>
        <dbReference type="ARBA" id="ARBA00005745"/>
    </source>
</evidence>
<dbReference type="KEGG" id="tum:CBW65_21475"/>
<evidence type="ECO:0000256" key="1">
    <source>
        <dbReference type="ARBA" id="ARBA00004651"/>
    </source>
</evidence>
<keyword evidence="4 7" id="KW-0812">Transmembrane</keyword>